<reference evidence="3" key="1">
    <citation type="journal article" date="2017" name="J. Biotechnol.">
        <title>Complete genome sequence of Novosphingobium resinovorum SA1, a versatile xenobiotic-degrading bacterium capable of utilizing sulfanilic acid.</title>
        <authorList>
            <person name="Hegedus B."/>
            <person name="Kos P.B."/>
            <person name="Balint B."/>
            <person name="Maroti G."/>
            <person name="Gan H.M."/>
            <person name="Perei K."/>
            <person name="Rakhely G."/>
        </authorList>
    </citation>
    <scope>NUCLEOTIDE SEQUENCE [LARGE SCALE GENOMIC DNA]</scope>
    <source>
        <strain evidence="3">SA1</strain>
    </source>
</reference>
<keyword evidence="3" id="KW-1185">Reference proteome</keyword>
<name>A0A1D8AFN4_9SPHN</name>
<dbReference type="EMBL" id="CP017077">
    <property type="protein sequence ID" value="AOR80909.1"/>
    <property type="molecule type" value="Genomic_DNA"/>
</dbReference>
<evidence type="ECO:0000313" key="3">
    <source>
        <dbReference type="Proteomes" id="UP000094626"/>
    </source>
</evidence>
<keyword evidence="1" id="KW-0732">Signal</keyword>
<feature type="chain" id="PRO_5009104938" evidence="1">
    <location>
        <begin position="31"/>
        <end position="340"/>
    </location>
</feature>
<dbReference type="OrthoDB" id="9788211at2"/>
<dbReference type="KEGG" id="nre:BES08_29410"/>
<geneLocation type="plasmid" evidence="2 3">
    <name>pSA2</name>
</geneLocation>
<feature type="signal peptide" evidence="1">
    <location>
        <begin position="1"/>
        <end position="30"/>
    </location>
</feature>
<dbReference type="InterPro" id="IPR009649">
    <property type="entry name" value="TraU"/>
</dbReference>
<proteinExistence type="predicted"/>
<dbReference type="AlphaFoldDB" id="A0A1D8AFN4"/>
<accession>A0A1D8AFN4</accession>
<evidence type="ECO:0000313" key="2">
    <source>
        <dbReference type="EMBL" id="AOR80909.1"/>
    </source>
</evidence>
<dbReference type="Pfam" id="PF06834">
    <property type="entry name" value="TraU"/>
    <property type="match status" value="1"/>
</dbReference>
<dbReference type="Proteomes" id="UP000094626">
    <property type="component" value="Plasmid pSA2"/>
</dbReference>
<evidence type="ECO:0000256" key="1">
    <source>
        <dbReference type="SAM" id="SignalP"/>
    </source>
</evidence>
<protein>
    <submittedName>
        <fullName evidence="2">Conjugal transfer protein</fullName>
    </submittedName>
</protein>
<sequence>MTRWLVRIALVCAILVALWLTPTMPPLAHASSCPAGTVFNPITKVRWTCVFPITIGGVRIGTFDKLSKELDAQSSSKPLCACRKGATFWFGVKVSFWSPSRMIDVVTEPGCMMALGADIMPTHGRLQGSQSSIADGTNTRKMFAQMHYYIAPVWAMLDMFTDLPCLEDDGFDVAMMTELLPTWQSATLGAIIQPEAILFGNPAAGLACMADSAAAAAGKVIDPLFWCMGSWGSAYPLAGDIHFDDSVEAWAGLAARGTYMMGRLGAATISTADGCAFKAAPIWTKSRYKYQLMEPVKAGACVNIGRPGALWSSSKHAPGQDNAQFMLFEKVICCAGITAP</sequence>
<keyword evidence="2" id="KW-0614">Plasmid</keyword>
<gene>
    <name evidence="2" type="ORF">BES08_29410</name>
</gene>
<organism evidence="2 3">
    <name type="scientific">Novosphingobium resinovorum</name>
    <dbReference type="NCBI Taxonomy" id="158500"/>
    <lineage>
        <taxon>Bacteria</taxon>
        <taxon>Pseudomonadati</taxon>
        <taxon>Pseudomonadota</taxon>
        <taxon>Alphaproteobacteria</taxon>
        <taxon>Sphingomonadales</taxon>
        <taxon>Sphingomonadaceae</taxon>
        <taxon>Novosphingobium</taxon>
    </lineage>
</organism>